<dbReference type="GO" id="GO:0004185">
    <property type="term" value="F:serine-type carboxypeptidase activity"/>
    <property type="evidence" value="ECO:0007669"/>
    <property type="project" value="InterPro"/>
</dbReference>
<dbReference type="InterPro" id="IPR001563">
    <property type="entry name" value="Peptidase_S10"/>
</dbReference>
<name>A0AAU9NIA8_9ASTR</name>
<dbReference type="GO" id="GO:0006508">
    <property type="term" value="P:proteolysis"/>
    <property type="evidence" value="ECO:0007669"/>
    <property type="project" value="InterPro"/>
</dbReference>
<dbReference type="Gene3D" id="3.40.50.1820">
    <property type="entry name" value="alpha/beta hydrolase"/>
    <property type="match status" value="1"/>
</dbReference>
<sequence>MGKLRKDFHLLGSHSDENTNTKSEESDSEENEEKPNPSNDEFEVGKLLAVYYGDPNNVNNKKLHFKIGNAMIDDNATDEGMYDYYWTHALNSDETNARINEYCGYGSGNFSAKCFHYQSQSGSEYGEIDIYNIYTPFCDRSIQKPATGSVKNFDPCSDDYGSSYLNLAEVQEALHAGNTLWGFCAGIGMIDNPTTILPIITHLIENGIRVWIYSDHWVLVVLGLPMLIHN</sequence>
<comment type="caution">
    <text evidence="3">The sequence shown here is derived from an EMBL/GenBank/DDBJ whole genome shotgun (WGS) entry which is preliminary data.</text>
</comment>
<protein>
    <submittedName>
        <fullName evidence="3">Uncharacterized protein</fullName>
    </submittedName>
</protein>
<gene>
    <name evidence="3" type="ORF">LVIROSA_LOCUS23894</name>
</gene>
<evidence type="ECO:0000256" key="2">
    <source>
        <dbReference type="SAM" id="MobiDB-lite"/>
    </source>
</evidence>
<evidence type="ECO:0000256" key="1">
    <source>
        <dbReference type="ARBA" id="ARBA00009431"/>
    </source>
</evidence>
<dbReference type="SUPFAM" id="SSF53474">
    <property type="entry name" value="alpha/beta-Hydrolases"/>
    <property type="match status" value="1"/>
</dbReference>
<dbReference type="Pfam" id="PF00450">
    <property type="entry name" value="Peptidase_S10"/>
    <property type="match status" value="1"/>
</dbReference>
<dbReference type="GO" id="GO:0005773">
    <property type="term" value="C:vacuole"/>
    <property type="evidence" value="ECO:0007669"/>
    <property type="project" value="TreeGrafter"/>
</dbReference>
<dbReference type="AlphaFoldDB" id="A0AAU9NIA8"/>
<reference evidence="3 4" key="1">
    <citation type="submission" date="2022-01" db="EMBL/GenBank/DDBJ databases">
        <authorList>
            <person name="Xiong W."/>
            <person name="Schranz E."/>
        </authorList>
    </citation>
    <scope>NUCLEOTIDE SEQUENCE [LARGE SCALE GENOMIC DNA]</scope>
</reference>
<accession>A0AAU9NIA8</accession>
<dbReference type="EMBL" id="CAKMRJ010004445">
    <property type="protein sequence ID" value="CAH1437576.1"/>
    <property type="molecule type" value="Genomic_DNA"/>
</dbReference>
<proteinExistence type="inferred from homology"/>
<dbReference type="Proteomes" id="UP001157418">
    <property type="component" value="Unassembled WGS sequence"/>
</dbReference>
<dbReference type="Gene3D" id="6.10.250.940">
    <property type="match status" value="1"/>
</dbReference>
<comment type="similarity">
    <text evidence="1">Belongs to the peptidase S10 family.</text>
</comment>
<feature type="region of interest" description="Disordered" evidence="2">
    <location>
        <begin position="1"/>
        <end position="40"/>
    </location>
</feature>
<evidence type="ECO:0000313" key="4">
    <source>
        <dbReference type="Proteomes" id="UP001157418"/>
    </source>
</evidence>
<dbReference type="PANTHER" id="PTHR11802">
    <property type="entry name" value="SERINE PROTEASE FAMILY S10 SERINE CARBOXYPEPTIDASE"/>
    <property type="match status" value="1"/>
</dbReference>
<dbReference type="PANTHER" id="PTHR11802:SF470">
    <property type="entry name" value="CARBOXYPEPTIDASE"/>
    <property type="match status" value="1"/>
</dbReference>
<organism evidence="3 4">
    <name type="scientific">Lactuca virosa</name>
    <dbReference type="NCBI Taxonomy" id="75947"/>
    <lineage>
        <taxon>Eukaryota</taxon>
        <taxon>Viridiplantae</taxon>
        <taxon>Streptophyta</taxon>
        <taxon>Embryophyta</taxon>
        <taxon>Tracheophyta</taxon>
        <taxon>Spermatophyta</taxon>
        <taxon>Magnoliopsida</taxon>
        <taxon>eudicotyledons</taxon>
        <taxon>Gunneridae</taxon>
        <taxon>Pentapetalae</taxon>
        <taxon>asterids</taxon>
        <taxon>campanulids</taxon>
        <taxon>Asterales</taxon>
        <taxon>Asteraceae</taxon>
        <taxon>Cichorioideae</taxon>
        <taxon>Cichorieae</taxon>
        <taxon>Lactucinae</taxon>
        <taxon>Lactuca</taxon>
    </lineage>
</organism>
<evidence type="ECO:0000313" key="3">
    <source>
        <dbReference type="EMBL" id="CAH1437576.1"/>
    </source>
</evidence>
<keyword evidence="4" id="KW-1185">Reference proteome</keyword>
<feature type="compositionally biased region" description="Basic and acidic residues" evidence="2">
    <location>
        <begin position="1"/>
        <end position="25"/>
    </location>
</feature>
<dbReference type="InterPro" id="IPR029058">
    <property type="entry name" value="AB_hydrolase_fold"/>
</dbReference>